<dbReference type="InterPro" id="IPR001647">
    <property type="entry name" value="HTH_TetR"/>
</dbReference>
<dbReference type="PANTHER" id="PTHR30055:SF226">
    <property type="entry name" value="HTH-TYPE TRANSCRIPTIONAL REGULATOR PKSA"/>
    <property type="match status" value="1"/>
</dbReference>
<dbReference type="PANTHER" id="PTHR30055">
    <property type="entry name" value="HTH-TYPE TRANSCRIPTIONAL REGULATOR RUTR"/>
    <property type="match status" value="1"/>
</dbReference>
<dbReference type="Pfam" id="PF00440">
    <property type="entry name" value="TetR_N"/>
    <property type="match status" value="1"/>
</dbReference>
<dbReference type="PRINTS" id="PR00455">
    <property type="entry name" value="HTHTETR"/>
</dbReference>
<feature type="domain" description="HTH tetR-type" evidence="3">
    <location>
        <begin position="1"/>
        <end position="55"/>
    </location>
</feature>
<dbReference type="Gene3D" id="1.10.357.10">
    <property type="entry name" value="Tetracycline Repressor, domain 2"/>
    <property type="match status" value="1"/>
</dbReference>
<proteinExistence type="predicted"/>
<evidence type="ECO:0000256" key="1">
    <source>
        <dbReference type="ARBA" id="ARBA00023125"/>
    </source>
</evidence>
<dbReference type="Proteomes" id="UP001500909">
    <property type="component" value="Unassembled WGS sequence"/>
</dbReference>
<dbReference type="EMBL" id="BAAABY010000054">
    <property type="protein sequence ID" value="GAA0494864.1"/>
    <property type="molecule type" value="Genomic_DNA"/>
</dbReference>
<comment type="caution">
    <text evidence="4">The sequence shown here is derived from an EMBL/GenBank/DDBJ whole genome shotgun (WGS) entry which is preliminary data.</text>
</comment>
<protein>
    <submittedName>
        <fullName evidence="4">TetR/AcrR family transcriptional regulator</fullName>
    </submittedName>
</protein>
<name>A0ABP3L7I2_9ACTN</name>
<dbReference type="SUPFAM" id="SSF46689">
    <property type="entry name" value="Homeodomain-like"/>
    <property type="match status" value="1"/>
</dbReference>
<dbReference type="PROSITE" id="PS50977">
    <property type="entry name" value="HTH_TETR_2"/>
    <property type="match status" value="1"/>
</dbReference>
<reference evidence="5" key="1">
    <citation type="journal article" date="2019" name="Int. J. Syst. Evol. Microbiol.">
        <title>The Global Catalogue of Microorganisms (GCM) 10K type strain sequencing project: providing services to taxonomists for standard genome sequencing and annotation.</title>
        <authorList>
            <consortium name="The Broad Institute Genomics Platform"/>
            <consortium name="The Broad Institute Genome Sequencing Center for Infectious Disease"/>
            <person name="Wu L."/>
            <person name="Ma J."/>
        </authorList>
    </citation>
    <scope>NUCLEOTIDE SEQUENCE [LARGE SCALE GENOMIC DNA]</scope>
    <source>
        <strain evidence="5">JCM 4805</strain>
    </source>
</reference>
<gene>
    <name evidence="4" type="ORF">GCM10010361_70290</name>
</gene>
<evidence type="ECO:0000256" key="2">
    <source>
        <dbReference type="PROSITE-ProRule" id="PRU00335"/>
    </source>
</evidence>
<feature type="DNA-binding region" description="H-T-H motif" evidence="2">
    <location>
        <begin position="18"/>
        <end position="37"/>
    </location>
</feature>
<evidence type="ECO:0000259" key="3">
    <source>
        <dbReference type="PROSITE" id="PS50977"/>
    </source>
</evidence>
<keyword evidence="1 2" id="KW-0238">DNA-binding</keyword>
<evidence type="ECO:0000313" key="4">
    <source>
        <dbReference type="EMBL" id="GAA0494864.1"/>
    </source>
</evidence>
<dbReference type="InterPro" id="IPR050109">
    <property type="entry name" value="HTH-type_TetR-like_transc_reg"/>
</dbReference>
<organism evidence="4 5">
    <name type="scientific">Streptomyces olivaceiscleroticus</name>
    <dbReference type="NCBI Taxonomy" id="68245"/>
    <lineage>
        <taxon>Bacteria</taxon>
        <taxon>Bacillati</taxon>
        <taxon>Actinomycetota</taxon>
        <taxon>Actinomycetes</taxon>
        <taxon>Kitasatosporales</taxon>
        <taxon>Streptomycetaceae</taxon>
        <taxon>Streptomyces</taxon>
    </lineage>
</organism>
<keyword evidence="5" id="KW-1185">Reference proteome</keyword>
<accession>A0ABP3L7I2</accession>
<evidence type="ECO:0000313" key="5">
    <source>
        <dbReference type="Proteomes" id="UP001500909"/>
    </source>
</evidence>
<sequence length="191" mass="21488">MLEGALRLFIAHGYEGTTIEAIAREAGVAIQTVYFKFGNKQTILKELVDVRVAGDDEPIPTLERQWAREAMGAADVSTQLRHQVEGAREIYARVGDLLEVLRNAALSNEEIATLWERNKQQRLEVQQHFIKAFAEKQPLPSGLTPERAADISYGLLGPELYNLLVSERGWTPQEWADWVHSGLCHHLQCDA</sequence>
<dbReference type="InterPro" id="IPR009057">
    <property type="entry name" value="Homeodomain-like_sf"/>
</dbReference>